<organism evidence="1">
    <name type="scientific">human gut metagenome</name>
    <dbReference type="NCBI Taxonomy" id="408170"/>
    <lineage>
        <taxon>unclassified sequences</taxon>
        <taxon>metagenomes</taxon>
        <taxon>organismal metagenomes</taxon>
    </lineage>
</organism>
<accession>W1YP55</accession>
<proteinExistence type="predicted"/>
<gene>
    <name evidence="1" type="ORF">Q604_UNBC01714G0001</name>
</gene>
<feature type="non-terminal residue" evidence="1">
    <location>
        <position position="54"/>
    </location>
</feature>
<comment type="caution">
    <text evidence="1">The sequence shown here is derived from an EMBL/GenBank/DDBJ whole genome shotgun (WGS) entry which is preliminary data.</text>
</comment>
<evidence type="ECO:0000313" key="1">
    <source>
        <dbReference type="EMBL" id="ETJ44257.1"/>
    </source>
</evidence>
<dbReference type="AlphaFoldDB" id="W1YP55"/>
<reference evidence="1" key="1">
    <citation type="submission" date="2013-12" db="EMBL/GenBank/DDBJ databases">
        <title>A Varibaculum cambriense genome reconstructed from a premature infant gut community with otherwise low bacterial novelty that shifts toward anaerobic metabolism during the third week of life.</title>
        <authorList>
            <person name="Brown C.T."/>
            <person name="Sharon I."/>
            <person name="Thomas B.C."/>
            <person name="Castelle C.J."/>
            <person name="Morowitz M.J."/>
            <person name="Banfield J.F."/>
        </authorList>
    </citation>
    <scope>NUCLEOTIDE SEQUENCE</scope>
</reference>
<name>W1YP55_9ZZZZ</name>
<sequence length="54" mass="5689">MRALNKKMMTLTCATCLTVGMGAVAYADTVDLGYGLYGSTSPTVKAVEVMRVPT</sequence>
<dbReference type="EMBL" id="AZMM01001714">
    <property type="protein sequence ID" value="ETJ44257.1"/>
    <property type="molecule type" value="Genomic_DNA"/>
</dbReference>
<protein>
    <submittedName>
        <fullName evidence="1">Uncharacterized protein</fullName>
    </submittedName>
</protein>